<dbReference type="AlphaFoldDB" id="W1NHA2"/>
<feature type="region of interest" description="Disordered" evidence="1">
    <location>
        <begin position="1"/>
        <end position="99"/>
    </location>
</feature>
<evidence type="ECO:0000313" key="3">
    <source>
        <dbReference type="Proteomes" id="UP000017836"/>
    </source>
</evidence>
<name>W1NHA2_AMBTC</name>
<dbReference type="EMBL" id="KI397501">
    <property type="protein sequence ID" value="ERM94873.1"/>
    <property type="molecule type" value="Genomic_DNA"/>
</dbReference>
<feature type="compositionally biased region" description="Basic and acidic residues" evidence="1">
    <location>
        <begin position="78"/>
        <end position="90"/>
    </location>
</feature>
<organism evidence="2 3">
    <name type="scientific">Amborella trichopoda</name>
    <dbReference type="NCBI Taxonomy" id="13333"/>
    <lineage>
        <taxon>Eukaryota</taxon>
        <taxon>Viridiplantae</taxon>
        <taxon>Streptophyta</taxon>
        <taxon>Embryophyta</taxon>
        <taxon>Tracheophyta</taxon>
        <taxon>Spermatophyta</taxon>
        <taxon>Magnoliopsida</taxon>
        <taxon>Amborellales</taxon>
        <taxon>Amborellaceae</taxon>
        <taxon>Amborella</taxon>
    </lineage>
</organism>
<accession>W1NHA2</accession>
<dbReference type="Proteomes" id="UP000017836">
    <property type="component" value="Unassembled WGS sequence"/>
</dbReference>
<gene>
    <name evidence="2" type="ORF">AMTR_s00009p00120610</name>
</gene>
<dbReference type="HOGENOM" id="CLU_2323521_0_0_1"/>
<evidence type="ECO:0000256" key="1">
    <source>
        <dbReference type="SAM" id="MobiDB-lite"/>
    </source>
</evidence>
<sequence length="99" mass="11223">MHKGPLRLRNMRSNDNCFDNNVVEKQENSVVNDMNDQENVDVSKQPANSDENSSVEGISNGNTESNETYNHNQSSTIDNHHQISTDDFRRISHVPGRNP</sequence>
<evidence type="ECO:0000313" key="2">
    <source>
        <dbReference type="EMBL" id="ERM94873.1"/>
    </source>
</evidence>
<dbReference type="Gramene" id="ERM94873">
    <property type="protein sequence ID" value="ERM94873"/>
    <property type="gene ID" value="AMTR_s00009p00120610"/>
</dbReference>
<protein>
    <submittedName>
        <fullName evidence="2">Uncharacterized protein</fullName>
    </submittedName>
</protein>
<reference evidence="3" key="1">
    <citation type="journal article" date="2013" name="Science">
        <title>The Amborella genome and the evolution of flowering plants.</title>
        <authorList>
            <consortium name="Amborella Genome Project"/>
        </authorList>
    </citation>
    <scope>NUCLEOTIDE SEQUENCE [LARGE SCALE GENOMIC DNA]</scope>
</reference>
<feature type="compositionally biased region" description="Polar residues" evidence="1">
    <location>
        <begin position="40"/>
        <end position="77"/>
    </location>
</feature>
<feature type="compositionally biased region" description="Basic residues" evidence="1">
    <location>
        <begin position="1"/>
        <end position="10"/>
    </location>
</feature>
<proteinExistence type="predicted"/>
<keyword evidence="3" id="KW-1185">Reference proteome</keyword>